<sequence>MLLALSNNASFWGKILRIKMEEKALDLERRTIQTNPTTTGLDLMDNGRCQDRLSADLATSGKPNPHSRSLRPMNEKSKFQPWPELELQTLCRLPSRKQVLELIRIECQKRSNEIVLGE</sequence>
<organism evidence="2 3">
    <name type="scientific">Melipona quadrifasciata</name>
    <dbReference type="NCBI Taxonomy" id="166423"/>
    <lineage>
        <taxon>Eukaryota</taxon>
        <taxon>Metazoa</taxon>
        <taxon>Ecdysozoa</taxon>
        <taxon>Arthropoda</taxon>
        <taxon>Hexapoda</taxon>
        <taxon>Insecta</taxon>
        <taxon>Pterygota</taxon>
        <taxon>Neoptera</taxon>
        <taxon>Endopterygota</taxon>
        <taxon>Hymenoptera</taxon>
        <taxon>Apocrita</taxon>
        <taxon>Aculeata</taxon>
        <taxon>Apoidea</taxon>
        <taxon>Anthophila</taxon>
        <taxon>Apidae</taxon>
        <taxon>Melipona</taxon>
    </lineage>
</organism>
<reference evidence="2 3" key="1">
    <citation type="submission" date="2015-07" db="EMBL/GenBank/DDBJ databases">
        <title>The genome of Melipona quadrifasciata.</title>
        <authorList>
            <person name="Pan H."/>
            <person name="Kapheim K."/>
        </authorList>
    </citation>
    <scope>NUCLEOTIDE SEQUENCE [LARGE SCALE GENOMIC DNA]</scope>
    <source>
        <strain evidence="2">0111107301</strain>
        <tissue evidence="2">Whole body</tissue>
    </source>
</reference>
<evidence type="ECO:0000256" key="1">
    <source>
        <dbReference type="SAM" id="MobiDB-lite"/>
    </source>
</evidence>
<protein>
    <submittedName>
        <fullName evidence="2">Uncharacterized protein</fullName>
    </submittedName>
</protein>
<dbReference type="AlphaFoldDB" id="A0A0N0BHR3"/>
<name>A0A0N0BHR3_9HYME</name>
<keyword evidence="3" id="KW-1185">Reference proteome</keyword>
<proteinExistence type="predicted"/>
<evidence type="ECO:0000313" key="2">
    <source>
        <dbReference type="EMBL" id="KOX76634.1"/>
    </source>
</evidence>
<evidence type="ECO:0000313" key="3">
    <source>
        <dbReference type="Proteomes" id="UP000053105"/>
    </source>
</evidence>
<feature type="region of interest" description="Disordered" evidence="1">
    <location>
        <begin position="55"/>
        <end position="76"/>
    </location>
</feature>
<gene>
    <name evidence="2" type="ORF">WN51_11862</name>
</gene>
<dbReference type="EMBL" id="KQ435743">
    <property type="protein sequence ID" value="KOX76634.1"/>
    <property type="molecule type" value="Genomic_DNA"/>
</dbReference>
<dbReference type="Proteomes" id="UP000053105">
    <property type="component" value="Unassembled WGS sequence"/>
</dbReference>
<accession>A0A0N0BHR3</accession>